<keyword evidence="2" id="KW-1185">Reference proteome</keyword>
<reference evidence="1" key="1">
    <citation type="submission" date="2022-01" db="EMBL/GenBank/DDBJ databases">
        <authorList>
            <person name="Karlyshev A.V."/>
            <person name="Jaspars M."/>
        </authorList>
    </citation>
    <scope>NUCLEOTIDE SEQUENCE</scope>
    <source>
        <strain evidence="1">AGSA3-2</strain>
    </source>
</reference>
<dbReference type="RefSeq" id="WP_145953539.1">
    <property type="nucleotide sequence ID" value="NZ_CP012331.1"/>
</dbReference>
<dbReference type="Proteomes" id="UP001107961">
    <property type="component" value="Unassembled WGS sequence"/>
</dbReference>
<evidence type="ECO:0000313" key="1">
    <source>
        <dbReference type="EMBL" id="MCE7507282.1"/>
    </source>
</evidence>
<proteinExistence type="predicted"/>
<evidence type="ECO:0000313" key="2">
    <source>
        <dbReference type="Proteomes" id="UP001107961"/>
    </source>
</evidence>
<name>A0A9Q3W3R7_9GAMM</name>
<protein>
    <submittedName>
        <fullName evidence="1">Uncharacterized protein</fullName>
    </submittedName>
</protein>
<sequence>MLMVKIYVKAGISLGWRFWVMNRSVFISFLVFLFVPVMGSAKTVDVTVGEINEFLNSEPYGSLSQYLWSDYFSSLRERGVVFADGGLLFYKNFSGGKHHCGSTKHSWYVNTRAFIGNTSDFWLMYNALDEPVRIGVNIDGSIRFNGNATFRPSFSFLGKCVRYDKVTVNLDMPGLPLAASVYAEININPSIIPRGVSLSGRTEVVINPTGTMRVKVDSYGDPDIDGDVDAHGGVGAIVGAIFGAPIAGFLAEIGLAEVGGDYVADEVEDRILDYLQGIQSSPVEYDFSSKLGGRQVFLVPDLSPLTGAEIASIISSQGFFMIIPDIYSEYGYVEAESLIAHLMVYGRGNETEELKSANGYSAAMYTALLGY</sequence>
<gene>
    <name evidence="1" type="ORF">LZG35_01440</name>
</gene>
<comment type="caution">
    <text evidence="1">The sequence shown here is derived from an EMBL/GenBank/DDBJ whole genome shotgun (WGS) entry which is preliminary data.</text>
</comment>
<dbReference type="EMBL" id="JAJVKT010000001">
    <property type="protein sequence ID" value="MCE7507282.1"/>
    <property type="molecule type" value="Genomic_DNA"/>
</dbReference>
<dbReference type="AlphaFoldDB" id="A0A9Q3W3R7"/>
<accession>A0A9Q3W3R7</accession>
<organism evidence="1 2">
    <name type="scientific">Alloalcanivorax xenomutans</name>
    <dbReference type="NCBI Taxonomy" id="1094342"/>
    <lineage>
        <taxon>Bacteria</taxon>
        <taxon>Pseudomonadati</taxon>
        <taxon>Pseudomonadota</taxon>
        <taxon>Gammaproteobacteria</taxon>
        <taxon>Oceanospirillales</taxon>
        <taxon>Alcanivoracaceae</taxon>
        <taxon>Alloalcanivorax</taxon>
    </lineage>
</organism>